<dbReference type="Proteomes" id="UP001062846">
    <property type="component" value="Chromosome 9"/>
</dbReference>
<gene>
    <name evidence="1" type="ORF">RHMOL_Rhmol09G0154600</name>
</gene>
<evidence type="ECO:0000313" key="2">
    <source>
        <dbReference type="Proteomes" id="UP001062846"/>
    </source>
</evidence>
<reference evidence="1" key="1">
    <citation type="submission" date="2022-02" db="EMBL/GenBank/DDBJ databases">
        <title>Plant Genome Project.</title>
        <authorList>
            <person name="Zhang R.-G."/>
        </authorList>
    </citation>
    <scope>NUCLEOTIDE SEQUENCE</scope>
    <source>
        <strain evidence="1">AT1</strain>
    </source>
</reference>
<dbReference type="EMBL" id="CM046396">
    <property type="protein sequence ID" value="KAI8539096.1"/>
    <property type="molecule type" value="Genomic_DNA"/>
</dbReference>
<proteinExistence type="predicted"/>
<accession>A0ACC0MDI6</accession>
<comment type="caution">
    <text evidence="1">The sequence shown here is derived from an EMBL/GenBank/DDBJ whole genome shotgun (WGS) entry which is preliminary data.</text>
</comment>
<name>A0ACC0MDI6_RHOML</name>
<evidence type="ECO:0000313" key="1">
    <source>
        <dbReference type="EMBL" id="KAI8539096.1"/>
    </source>
</evidence>
<organism evidence="1 2">
    <name type="scientific">Rhododendron molle</name>
    <name type="common">Chinese azalea</name>
    <name type="synonym">Azalea mollis</name>
    <dbReference type="NCBI Taxonomy" id="49168"/>
    <lineage>
        <taxon>Eukaryota</taxon>
        <taxon>Viridiplantae</taxon>
        <taxon>Streptophyta</taxon>
        <taxon>Embryophyta</taxon>
        <taxon>Tracheophyta</taxon>
        <taxon>Spermatophyta</taxon>
        <taxon>Magnoliopsida</taxon>
        <taxon>eudicotyledons</taxon>
        <taxon>Gunneridae</taxon>
        <taxon>Pentapetalae</taxon>
        <taxon>asterids</taxon>
        <taxon>Ericales</taxon>
        <taxon>Ericaceae</taxon>
        <taxon>Ericoideae</taxon>
        <taxon>Rhodoreae</taxon>
        <taxon>Rhododendron</taxon>
    </lineage>
</organism>
<protein>
    <submittedName>
        <fullName evidence="1">Uncharacterized protein</fullName>
    </submittedName>
</protein>
<sequence length="51" mass="5679">MTQEVTKKSKTTEAPMTYEYYYPVGTEIVGTAALGHLRPPDGISELFKNSK</sequence>
<keyword evidence="2" id="KW-1185">Reference proteome</keyword>